<dbReference type="OrthoDB" id="5413799at2"/>
<dbReference type="RefSeq" id="WP_023053659.1">
    <property type="nucleotide sequence ID" value="NZ_AWXA01000033.1"/>
</dbReference>
<proteinExistence type="predicted"/>
<evidence type="ECO:0000256" key="1">
    <source>
        <dbReference type="SAM" id="MobiDB-lite"/>
    </source>
</evidence>
<evidence type="ECO:0000313" key="3">
    <source>
        <dbReference type="Proteomes" id="UP000017090"/>
    </source>
</evidence>
<dbReference type="STRING" id="1111454.HMPREF1250_0030"/>
<gene>
    <name evidence="2" type="ORF">HMPREF1250_0030</name>
</gene>
<dbReference type="AlphaFoldDB" id="U7UJT0"/>
<sequence length="355" mass="40441">MKIITGKQERYQKVVVYGPEGIGKSTFAAQFPDPLFIDTEAGTAHMDVARLERPTSWAVLMEYVQELTKDHQGFTTLVIDTIDWAEQLCVQHICSKYQVSGIEDIGYGKGYVYEKEEFGRLLNKLQDLIESGMNVVLTAHAMVRKFERPDQPPYDRYELKLNKAASQKISDMVKEWADMLLFANYKEEVLKVDSKDGNSKKVRVSGGQRVMYTSHHPNWDAKNRHGLKECLPFEFTQIENCIPKNIQKSQVEEKPVEEMKTPPKEETPKAEPVVKAEPKKKAKEDDGIPKDLKKLMEARNITEAEIQAVVGSKGYFPADMRIKDYPKEFIDGCLIAAFDTVAQAIEANRDENVPF</sequence>
<dbReference type="eggNOG" id="ENOG502Z7T2">
    <property type="taxonomic scope" value="Bacteria"/>
</dbReference>
<reference evidence="2 3" key="1">
    <citation type="submission" date="2013-09" db="EMBL/GenBank/DDBJ databases">
        <authorList>
            <person name="Durkin A.S."/>
            <person name="Haft D.R."/>
            <person name="McCorrison J."/>
            <person name="Torralba M."/>
            <person name="Gillis M."/>
            <person name="Haft D.H."/>
            <person name="Methe B."/>
            <person name="Sutton G."/>
            <person name="Nelson K.E."/>
        </authorList>
    </citation>
    <scope>NUCLEOTIDE SEQUENCE [LARGE SCALE GENOMIC DNA]</scope>
    <source>
        <strain evidence="2 3">BV3C16-1</strain>
    </source>
</reference>
<dbReference type="Pfam" id="PF13479">
    <property type="entry name" value="AAA_24"/>
    <property type="match status" value="1"/>
</dbReference>
<dbReference type="EMBL" id="AWXA01000033">
    <property type="protein sequence ID" value="ERT59667.1"/>
    <property type="molecule type" value="Genomic_DNA"/>
</dbReference>
<dbReference type="InterPro" id="IPR027417">
    <property type="entry name" value="P-loop_NTPase"/>
</dbReference>
<dbReference type="SUPFAM" id="SSF52540">
    <property type="entry name" value="P-loop containing nucleoside triphosphate hydrolases"/>
    <property type="match status" value="1"/>
</dbReference>
<evidence type="ECO:0000313" key="2">
    <source>
        <dbReference type="EMBL" id="ERT59667.1"/>
    </source>
</evidence>
<accession>U7UJT0</accession>
<name>U7UJT0_9FIRM</name>
<keyword evidence="3" id="KW-1185">Reference proteome</keyword>
<dbReference type="PATRIC" id="fig|1111454.3.peg.1176"/>
<feature type="region of interest" description="Disordered" evidence="1">
    <location>
        <begin position="250"/>
        <end position="286"/>
    </location>
</feature>
<organism evidence="2 3">
    <name type="scientific">Megasphaera vaginalis</name>
    <name type="common">ex Srinivasan et al. 2021</name>
    <dbReference type="NCBI Taxonomy" id="1111454"/>
    <lineage>
        <taxon>Bacteria</taxon>
        <taxon>Bacillati</taxon>
        <taxon>Bacillota</taxon>
        <taxon>Negativicutes</taxon>
        <taxon>Veillonellales</taxon>
        <taxon>Veillonellaceae</taxon>
        <taxon>Megasphaera</taxon>
    </lineage>
</organism>
<dbReference type="Proteomes" id="UP000017090">
    <property type="component" value="Unassembled WGS sequence"/>
</dbReference>
<protein>
    <submittedName>
        <fullName evidence="2">AAA domain protein</fullName>
    </submittedName>
</protein>
<comment type="caution">
    <text evidence="2">The sequence shown here is derived from an EMBL/GenBank/DDBJ whole genome shotgun (WGS) entry which is preliminary data.</text>
</comment>